<evidence type="ECO:0000256" key="2">
    <source>
        <dbReference type="ARBA" id="ARBA00023125"/>
    </source>
</evidence>
<comment type="caution">
    <text evidence="7">The sequence shown here is derived from an EMBL/GenBank/DDBJ whole genome shotgun (WGS) entry which is preliminary data.</text>
</comment>
<proteinExistence type="predicted"/>
<dbReference type="SUPFAM" id="SSF52172">
    <property type="entry name" value="CheY-like"/>
    <property type="match status" value="1"/>
</dbReference>
<dbReference type="InterPro" id="IPR011006">
    <property type="entry name" value="CheY-like_superfamily"/>
</dbReference>
<dbReference type="Gene3D" id="3.40.50.2300">
    <property type="match status" value="1"/>
</dbReference>
<feature type="modified residue" description="4-aspartylphosphate" evidence="4">
    <location>
        <position position="55"/>
    </location>
</feature>
<dbReference type="SUPFAM" id="SSF46894">
    <property type="entry name" value="C-terminal effector domain of the bipartite response regulators"/>
    <property type="match status" value="1"/>
</dbReference>
<dbReference type="CDD" id="cd06170">
    <property type="entry name" value="LuxR_C_like"/>
    <property type="match status" value="1"/>
</dbReference>
<dbReference type="PRINTS" id="PR00038">
    <property type="entry name" value="HTHLUXR"/>
</dbReference>
<dbReference type="PANTHER" id="PTHR44688">
    <property type="entry name" value="DNA-BINDING TRANSCRIPTIONAL ACTIVATOR DEVR_DOSR"/>
    <property type="match status" value="1"/>
</dbReference>
<dbReference type="PROSITE" id="PS00622">
    <property type="entry name" value="HTH_LUXR_1"/>
    <property type="match status" value="1"/>
</dbReference>
<protein>
    <submittedName>
        <fullName evidence="7">Two component LuxR family transcriptional regulator</fullName>
    </submittedName>
</protein>
<reference evidence="7" key="1">
    <citation type="submission" date="2019-10" db="EMBL/GenBank/DDBJ databases">
        <title>Draft genome sequece of Microseira wollei NIES-4236.</title>
        <authorList>
            <person name="Yamaguchi H."/>
            <person name="Suzuki S."/>
            <person name="Kawachi M."/>
        </authorList>
    </citation>
    <scope>NUCLEOTIDE SEQUENCE</scope>
    <source>
        <strain evidence="7">NIES-4236</strain>
    </source>
</reference>
<evidence type="ECO:0000259" key="6">
    <source>
        <dbReference type="PROSITE" id="PS50110"/>
    </source>
</evidence>
<evidence type="ECO:0000313" key="8">
    <source>
        <dbReference type="Proteomes" id="UP001050975"/>
    </source>
</evidence>
<keyword evidence="3" id="KW-0804">Transcription</keyword>
<keyword evidence="8" id="KW-1185">Reference proteome</keyword>
<evidence type="ECO:0000256" key="3">
    <source>
        <dbReference type="ARBA" id="ARBA00023163"/>
    </source>
</evidence>
<dbReference type="InterPro" id="IPR000792">
    <property type="entry name" value="Tscrpt_reg_LuxR_C"/>
</dbReference>
<dbReference type="GO" id="GO:0003677">
    <property type="term" value="F:DNA binding"/>
    <property type="evidence" value="ECO:0007669"/>
    <property type="project" value="UniProtKB-KW"/>
</dbReference>
<dbReference type="InterPro" id="IPR016032">
    <property type="entry name" value="Sig_transdc_resp-reg_C-effctor"/>
</dbReference>
<dbReference type="GO" id="GO:0000160">
    <property type="term" value="P:phosphorelay signal transduction system"/>
    <property type="evidence" value="ECO:0007669"/>
    <property type="project" value="InterPro"/>
</dbReference>
<dbReference type="SMART" id="SM00421">
    <property type="entry name" value="HTH_LUXR"/>
    <property type="match status" value="1"/>
</dbReference>
<dbReference type="AlphaFoldDB" id="A0AAV3X677"/>
<evidence type="ECO:0000256" key="1">
    <source>
        <dbReference type="ARBA" id="ARBA00023015"/>
    </source>
</evidence>
<feature type="domain" description="Response regulatory" evidence="6">
    <location>
        <begin position="3"/>
        <end position="120"/>
    </location>
</feature>
<dbReference type="RefSeq" id="WP_226573373.1">
    <property type="nucleotide sequence ID" value="NZ_BLAY01000002.1"/>
</dbReference>
<dbReference type="PROSITE" id="PS50110">
    <property type="entry name" value="RESPONSE_REGULATORY"/>
    <property type="match status" value="1"/>
</dbReference>
<accession>A0AAV3X677</accession>
<evidence type="ECO:0000313" key="7">
    <source>
        <dbReference type="EMBL" id="GET35590.1"/>
    </source>
</evidence>
<organism evidence="7 8">
    <name type="scientific">Microseira wollei NIES-4236</name>
    <dbReference type="NCBI Taxonomy" id="2530354"/>
    <lineage>
        <taxon>Bacteria</taxon>
        <taxon>Bacillati</taxon>
        <taxon>Cyanobacteriota</taxon>
        <taxon>Cyanophyceae</taxon>
        <taxon>Oscillatoriophycideae</taxon>
        <taxon>Aerosakkonematales</taxon>
        <taxon>Aerosakkonemataceae</taxon>
        <taxon>Microseira</taxon>
    </lineage>
</organism>
<dbReference type="PROSITE" id="PS50043">
    <property type="entry name" value="HTH_LUXR_2"/>
    <property type="match status" value="1"/>
</dbReference>
<gene>
    <name evidence="7" type="ORF">MiSe_03320</name>
</gene>
<evidence type="ECO:0000259" key="5">
    <source>
        <dbReference type="PROSITE" id="PS50043"/>
    </source>
</evidence>
<dbReference type="PANTHER" id="PTHR44688:SF25">
    <property type="entry name" value="HTH LUXR-TYPE DOMAIN-CONTAINING PROTEIN"/>
    <property type="match status" value="1"/>
</dbReference>
<sequence length="215" mass="22694">MTRVLVAADSAIARAGLESILLSHADFTLVGSVGTQPTALQQQIETYAPDVVLLDWDRVEDEAISELLFALGMEVLELPAIAILTDSLNSTSQALRLGVRAILPRSATKSEIIAAVAAAATGLFVLHPDAVETLQTTLPSTPRTLPASPLQALTPREIEVLGMLAEGMGNKTIARQLGISEHTVKFHVASILSKLNASSRTEAVTLGARLGLIML</sequence>
<dbReference type="Pfam" id="PF00196">
    <property type="entry name" value="GerE"/>
    <property type="match status" value="1"/>
</dbReference>
<name>A0AAV3X677_9CYAN</name>
<dbReference type="EMBL" id="BLAY01000002">
    <property type="protein sequence ID" value="GET35590.1"/>
    <property type="molecule type" value="Genomic_DNA"/>
</dbReference>
<dbReference type="Proteomes" id="UP001050975">
    <property type="component" value="Unassembled WGS sequence"/>
</dbReference>
<dbReference type="GO" id="GO:0006355">
    <property type="term" value="P:regulation of DNA-templated transcription"/>
    <property type="evidence" value="ECO:0007669"/>
    <property type="project" value="InterPro"/>
</dbReference>
<dbReference type="InterPro" id="IPR001789">
    <property type="entry name" value="Sig_transdc_resp-reg_receiver"/>
</dbReference>
<feature type="domain" description="HTH luxR-type" evidence="5">
    <location>
        <begin position="146"/>
        <end position="211"/>
    </location>
</feature>
<evidence type="ECO:0000256" key="4">
    <source>
        <dbReference type="PROSITE-ProRule" id="PRU00169"/>
    </source>
</evidence>
<keyword evidence="4" id="KW-0597">Phosphoprotein</keyword>
<keyword evidence="2" id="KW-0238">DNA-binding</keyword>
<keyword evidence="1" id="KW-0805">Transcription regulation</keyword>